<organism evidence="3 4">
    <name type="scientific">Sphingomonas kyeonggiensis</name>
    <dbReference type="NCBI Taxonomy" id="1268553"/>
    <lineage>
        <taxon>Bacteria</taxon>
        <taxon>Pseudomonadati</taxon>
        <taxon>Pseudomonadota</taxon>
        <taxon>Alphaproteobacteria</taxon>
        <taxon>Sphingomonadales</taxon>
        <taxon>Sphingomonadaceae</taxon>
        <taxon>Sphingomonas</taxon>
    </lineage>
</organism>
<evidence type="ECO:0000313" key="4">
    <source>
        <dbReference type="Proteomes" id="UP000575241"/>
    </source>
</evidence>
<evidence type="ECO:0000256" key="1">
    <source>
        <dbReference type="SAM" id="Coils"/>
    </source>
</evidence>
<accession>A0A7W7JYA0</accession>
<feature type="compositionally biased region" description="Basic and acidic residues" evidence="2">
    <location>
        <begin position="439"/>
        <end position="453"/>
    </location>
</feature>
<evidence type="ECO:0000313" key="3">
    <source>
        <dbReference type="EMBL" id="MBB4837298.1"/>
    </source>
</evidence>
<dbReference type="Proteomes" id="UP000575241">
    <property type="component" value="Unassembled WGS sequence"/>
</dbReference>
<protein>
    <recommendedName>
        <fullName evidence="5">Bacteriophage tail tape measure N-terminal domain-containing protein</fullName>
    </recommendedName>
</protein>
<evidence type="ECO:0000256" key="2">
    <source>
        <dbReference type="SAM" id="MobiDB-lite"/>
    </source>
</evidence>
<comment type="caution">
    <text evidence="3">The sequence shown here is derived from an EMBL/GenBank/DDBJ whole genome shotgun (WGS) entry which is preliminary data.</text>
</comment>
<proteinExistence type="predicted"/>
<dbReference type="EMBL" id="JACHLN010000001">
    <property type="protein sequence ID" value="MBB4837298.1"/>
    <property type="molecule type" value="Genomic_DNA"/>
</dbReference>
<reference evidence="3 4" key="1">
    <citation type="submission" date="2020-08" db="EMBL/GenBank/DDBJ databases">
        <title>Functional genomics of gut bacteria from endangered species of beetles.</title>
        <authorList>
            <person name="Carlos-Shanley C."/>
        </authorList>
    </citation>
    <scope>NUCLEOTIDE SEQUENCE [LARGE SCALE GENOMIC DNA]</scope>
    <source>
        <strain evidence="3 4">S00224</strain>
    </source>
</reference>
<gene>
    <name evidence="3" type="ORF">HNP52_000349</name>
</gene>
<keyword evidence="4" id="KW-1185">Reference proteome</keyword>
<keyword evidence="1" id="KW-0175">Coiled coil</keyword>
<evidence type="ECO:0008006" key="5">
    <source>
        <dbReference type="Google" id="ProtNLM"/>
    </source>
</evidence>
<name>A0A7W7JYA0_9SPHN</name>
<feature type="region of interest" description="Disordered" evidence="2">
    <location>
        <begin position="439"/>
        <end position="464"/>
    </location>
</feature>
<feature type="coiled-coil region" evidence="1">
    <location>
        <begin position="260"/>
        <end position="287"/>
    </location>
</feature>
<sequence>MARNVSIRLGTEGKAQVRADLDEIANGGDAAAKRWAKSFERADADVQAAMQRQANAAAKLAMIMPQSQMQMRINDANGTGFGQWEGSARQSAAAFRELFAEQERLEAGARALRAAIDPLTVAQGRFDAEMAEARVLISAGAISLDEYVAKLRIEKTALDAVTAAQARGGASANAHRAAMQGLSFQAQDAFTQISMGTNILSVLAIQGGQAAGQMVHLEGKLGAVANFMVGPWGLAITGGLLVLGALTDHLFKASAASEGAADAAKKHAEAEQQLQKAIEDQESALRRSIQTSRQARAESLALAQQRVEEAKATRDATAATLRKALADLNAQKSGLGMGGITGTANVLAPTQRLNELTTARDALYRQLNDNEKAIAARVAAVRVAEVPILRAEAEERADKAAAATARYERGLEALEKRYTAGKISQQQYGQEIDKLRAARDADTEAARRADRGGRSSGSTHSADVSAVRDLASELRALEGRYDPVAGAARTYREELEKIAKLAGAGLIDGDQAAMFRDGAFGIYAGSRADALGKAIGIDGIRSDAGAEKKAIDDIIAAEDRRTKARDQLFGDQEDRLELLRREGQLIGANDNLRSAELEKLKLIQDVRRGTLDLSEQDLATALRNIDAQAALAEEVRRTSTAMDELRSFGADFVDSVLSENTWSSWGNAGKTILKMIQDEFIKLALLNPLKNLINGNDALPTVTSLFSSVSKLFGGGNSGLNLVHEIGHNAAGTEYWSGGMSLVGENGPEIVSMPRGSAVTPAGETRRLLSAGQQPVKVLVQVAANDYFDAKVASISGAQLEAAAPHIAAGAATLAGVQQARRARRRLVGG</sequence>
<dbReference type="RefSeq" id="WP_184161622.1">
    <property type="nucleotide sequence ID" value="NZ_JACHLN010000001.1"/>
</dbReference>
<dbReference type="AlphaFoldDB" id="A0A7W7JYA0"/>